<dbReference type="InterPro" id="IPR045122">
    <property type="entry name" value="Csc1-like"/>
</dbReference>
<dbReference type="GO" id="GO:0005886">
    <property type="term" value="C:plasma membrane"/>
    <property type="evidence" value="ECO:0007669"/>
    <property type="project" value="TreeGrafter"/>
</dbReference>
<feature type="transmembrane region" description="Helical" evidence="8">
    <location>
        <begin position="37"/>
        <end position="58"/>
    </location>
</feature>
<feature type="transmembrane region" description="Helical" evidence="8">
    <location>
        <begin position="706"/>
        <end position="726"/>
    </location>
</feature>
<dbReference type="InterPro" id="IPR032880">
    <property type="entry name" value="CSC1/OSCA1-like_N"/>
</dbReference>
<dbReference type="GO" id="GO:0005227">
    <property type="term" value="F:calcium-activated cation channel activity"/>
    <property type="evidence" value="ECO:0007669"/>
    <property type="project" value="InterPro"/>
</dbReference>
<keyword evidence="4 8" id="KW-0812">Transmembrane</keyword>
<feature type="transmembrane region" description="Helical" evidence="8">
    <location>
        <begin position="674"/>
        <end position="694"/>
    </location>
</feature>
<feature type="compositionally biased region" description="Basic and acidic residues" evidence="7">
    <location>
        <begin position="898"/>
        <end position="912"/>
    </location>
</feature>
<feature type="domain" description="CSC1/OSCA1-like cytosolic" evidence="11">
    <location>
        <begin position="232"/>
        <end position="477"/>
    </location>
</feature>
<feature type="compositionally biased region" description="Polar residues" evidence="7">
    <location>
        <begin position="374"/>
        <end position="383"/>
    </location>
</feature>
<dbReference type="PANTHER" id="PTHR13018">
    <property type="entry name" value="PROBABLE MEMBRANE PROTEIN DUF221-RELATED"/>
    <property type="match status" value="1"/>
</dbReference>
<evidence type="ECO:0000313" key="13">
    <source>
        <dbReference type="Proteomes" id="UP001140217"/>
    </source>
</evidence>
<evidence type="ECO:0000256" key="4">
    <source>
        <dbReference type="ARBA" id="ARBA00022692"/>
    </source>
</evidence>
<evidence type="ECO:0000259" key="9">
    <source>
        <dbReference type="Pfam" id="PF02714"/>
    </source>
</evidence>
<feature type="domain" description="CSC1/OSCA1-like N-terminal transmembrane" evidence="10">
    <location>
        <begin position="37"/>
        <end position="210"/>
    </location>
</feature>
<dbReference type="OrthoDB" id="1689567at2759"/>
<feature type="region of interest" description="Disordered" evidence="7">
    <location>
        <begin position="1088"/>
        <end position="1136"/>
    </location>
</feature>
<evidence type="ECO:0000256" key="8">
    <source>
        <dbReference type="SAM" id="Phobius"/>
    </source>
</evidence>
<feature type="transmembrane region" description="Helical" evidence="8">
    <location>
        <begin position="493"/>
        <end position="514"/>
    </location>
</feature>
<evidence type="ECO:0000256" key="1">
    <source>
        <dbReference type="ARBA" id="ARBA00004141"/>
    </source>
</evidence>
<evidence type="ECO:0000256" key="7">
    <source>
        <dbReference type="SAM" id="MobiDB-lite"/>
    </source>
</evidence>
<feature type="compositionally biased region" description="Basic and acidic residues" evidence="7">
    <location>
        <begin position="881"/>
        <end position="891"/>
    </location>
</feature>
<protein>
    <recommendedName>
        <fullName evidence="14">DUF221-domain-containing protein</fullName>
    </recommendedName>
</protein>
<keyword evidence="6 8" id="KW-0472">Membrane</keyword>
<feature type="domain" description="CSC1/OSCA1-like 7TM region" evidence="9">
    <location>
        <begin position="493"/>
        <end position="755"/>
    </location>
</feature>
<feature type="region of interest" description="Disordered" evidence="7">
    <location>
        <begin position="1181"/>
        <end position="1202"/>
    </location>
</feature>
<evidence type="ECO:0000256" key="6">
    <source>
        <dbReference type="ARBA" id="ARBA00023136"/>
    </source>
</evidence>
<feature type="transmembrane region" description="Helical" evidence="8">
    <location>
        <begin position="120"/>
        <end position="139"/>
    </location>
</feature>
<keyword evidence="13" id="KW-1185">Reference proteome</keyword>
<feature type="transmembrane region" description="Helical" evidence="8">
    <location>
        <begin position="188"/>
        <end position="208"/>
    </location>
</feature>
<dbReference type="Pfam" id="PF14703">
    <property type="entry name" value="PHM7_cyt"/>
    <property type="match status" value="1"/>
</dbReference>
<proteinExistence type="inferred from homology"/>
<evidence type="ECO:0008006" key="14">
    <source>
        <dbReference type="Google" id="ProtNLM"/>
    </source>
</evidence>
<feature type="region of interest" description="Disordered" evidence="7">
    <location>
        <begin position="1041"/>
        <end position="1070"/>
    </location>
</feature>
<keyword evidence="5 8" id="KW-1133">Transmembrane helix</keyword>
<evidence type="ECO:0000256" key="2">
    <source>
        <dbReference type="ARBA" id="ARBA00007779"/>
    </source>
</evidence>
<feature type="transmembrane region" description="Helical" evidence="8">
    <location>
        <begin position="764"/>
        <end position="781"/>
    </location>
</feature>
<name>A0A9W8H5M3_9FUNG</name>
<feature type="region of interest" description="Disordered" evidence="7">
    <location>
        <begin position="1369"/>
        <end position="1391"/>
    </location>
</feature>
<feature type="compositionally biased region" description="Polar residues" evidence="7">
    <location>
        <begin position="854"/>
        <end position="880"/>
    </location>
</feature>
<dbReference type="InterPro" id="IPR027815">
    <property type="entry name" value="CSC1/OSCA1-like_cyt"/>
</dbReference>
<dbReference type="PANTHER" id="PTHR13018:SF5">
    <property type="entry name" value="RE44586P"/>
    <property type="match status" value="1"/>
</dbReference>
<feature type="region of interest" description="Disordered" evidence="7">
    <location>
        <begin position="809"/>
        <end position="1003"/>
    </location>
</feature>
<feature type="region of interest" description="Disordered" evidence="7">
    <location>
        <begin position="1441"/>
        <end position="1474"/>
    </location>
</feature>
<evidence type="ECO:0000259" key="10">
    <source>
        <dbReference type="Pfam" id="PF13967"/>
    </source>
</evidence>
<sequence length="1699" mass="186258">MDPDLPSEPFDPRLDDIFDPSKVPGSSVYLALNGTDLGVQAIVAGSFFLIVVLAFSALRLRWPFIFSPRTRLTITAPPYLSRRFLGWVVATMRTPEAYILNTLGLDTVVFLRFYKMCMRLLLDVAFFSILIVWPINIYWSKTNLEAGAKSDAGGGGGGGGALQLPAAYSVTDYLFNLTLNTSDPRQQWYLVPHIVFVYIFSGLAYYHITKFSSRWASLRWHFLMQSRHAMVSRTVMLTSVPRHLAKNPRELEWFWGPGLRLGNVERVRVCPFNTRLTRAAKERARCLVSLEHAYMKLLGNPCAHPEYDPGRLAALATDESAAARSEERRLLARWAKPSRRPRSAAAEPDGACQYAIQVEAPAGSDPALAGDACGQQQHDSTARPTAWVAPQGRQFWRWRRVDAIDHWRERFLAADREFHQLRDSILRGDDYGHSTTAFVTFEDAATAHMATQLLCYPNPGYMKAQLAPEPRGVYWPNVWISNQRRWAGAAAKWVCIFVIWAFWSVPVILFSSLLTPASLGKVFPAILSSNNNLLRAFLTTTVPSVFLLLFLNMLPWILKQVHFLTGARTKPDIDYSVMTKMWAFLVFNVVLVFGFSGTFWNLIVDAVNRPGTIMQSLASNIPRVGTFFTGYILMLGVGYQPFKLLQLRPVIWHIGRQWLCSTPRDYARLVSPVYIDWYSVYPYPLLVFAIAMVYSTFSPPVVLGAVIYYAIGYPVMKYLLLYVYFHPFETAGMAWPKVCRRMIVSIILYQVVMLTFVIVKGGGWYTFSLVPVIVLYVWFFYSIGWSLEKRGTALPVYLWRNPPPNSSYPPPPYTADADPASQGKRPPLYSMLPATSSSADRGSETACAPDSTEPARTSTRARGASKLSQPLVSSPVTSADSEPRSRGEEPPRRRHGHVRQESNRGVRTREIILARNTAKLVSPGAGSTWHRRAKGRTSPRRYRAPSRAADDGGSGALRSPGCPRQHGRAHGHASGSSRGSNDQHAGRHLRSGSAGTGSGDSRSAAKRKCYKSLAEAATVEGKRLLVSLGKLPGELYPRRAEAGSKAPVAPGGTPRPSLDCTPRGTAPEPGLHHALLAVDDEPALDAEDQWVDSDDSEHGDRAGTARRRRGKMAAQRAREPARHSAGDSPDWDPLEYLKPAADPALAGQADPGAGRGRPSADRTLCMLLTGLDGRQQPAWAGGLARASTGDSGGPGGAPPGLRRRLAYRTDSCADDGSQAAASIIDAEGTQPHDARAPPQRGIQARLWRALHHARDYFLAEFRPAAPILDLTYDRLYSQGIDDGDASPVRADASREPLEDDGGTVLPLRQLITRVLPRTVSRMLGPELDATQKPLDAGLAATAPSRSRLLASPCSTSPTPSAYVQVERPATTRGVSSGAGARRGPLGRRGQSSYDVRHALRRLGTSPLPAPALYGEKPAWAHAVDSLDELPEPPRAPWLAAEGAGKDPLPRVHSRTTSHPVLARPEANHTRSASNVSLPALDAQLAHRRSCHKNSLPAPRVPLTARMVSELNYVARSSITPGCAPAGIELDWAQSRPADEPDGEQLLVANYQRYAVERQSRFEPDEYTDYRQTPMLNFRGILDRGIQDYVHPGLVGELPTLWLPVKRVRHSDDSGGGGGSFSRADSTQQGTLDEKRSYMSALAAAAHRLLQQRGAGGAAHADSDVAVVAAAAAAALPATSALPAPEHAEDVQVCVHRRDH</sequence>
<dbReference type="InterPro" id="IPR003864">
    <property type="entry name" value="CSC1/OSCA1-like_7TM"/>
</dbReference>
<evidence type="ECO:0000256" key="3">
    <source>
        <dbReference type="ARBA" id="ARBA00022448"/>
    </source>
</evidence>
<feature type="compositionally biased region" description="Low complexity" evidence="7">
    <location>
        <begin position="1372"/>
        <end position="1389"/>
    </location>
</feature>
<dbReference type="Pfam" id="PF02714">
    <property type="entry name" value="RSN1_7TM"/>
    <property type="match status" value="1"/>
</dbReference>
<reference evidence="12" key="1">
    <citation type="submission" date="2022-07" db="EMBL/GenBank/DDBJ databases">
        <title>Phylogenomic reconstructions and comparative analyses of Kickxellomycotina fungi.</title>
        <authorList>
            <person name="Reynolds N.K."/>
            <person name="Stajich J.E."/>
            <person name="Barry K."/>
            <person name="Grigoriev I.V."/>
            <person name="Crous P."/>
            <person name="Smith M.E."/>
        </authorList>
    </citation>
    <scope>NUCLEOTIDE SEQUENCE</scope>
    <source>
        <strain evidence="12">NBRC 105414</strain>
    </source>
</reference>
<feature type="region of interest" description="Disordered" evidence="7">
    <location>
        <begin position="1611"/>
        <end position="1632"/>
    </location>
</feature>
<accession>A0A9W8H5M3</accession>
<evidence type="ECO:0000256" key="5">
    <source>
        <dbReference type="ARBA" id="ARBA00022989"/>
    </source>
</evidence>
<evidence type="ECO:0000313" key="12">
    <source>
        <dbReference type="EMBL" id="KAJ2776691.1"/>
    </source>
</evidence>
<feature type="transmembrane region" description="Helical" evidence="8">
    <location>
        <begin position="738"/>
        <end position="758"/>
    </location>
</feature>
<feature type="region of interest" description="Disordered" evidence="7">
    <location>
        <begin position="365"/>
        <end position="385"/>
    </location>
</feature>
<feature type="compositionally biased region" description="Basic residues" evidence="7">
    <location>
        <begin position="929"/>
        <end position="944"/>
    </location>
</feature>
<gene>
    <name evidence="12" type="ORF">H4R18_005537</name>
</gene>
<feature type="transmembrane region" description="Helical" evidence="8">
    <location>
        <begin position="534"/>
        <end position="558"/>
    </location>
</feature>
<dbReference type="Proteomes" id="UP001140217">
    <property type="component" value="Unassembled WGS sequence"/>
</dbReference>
<comment type="caution">
    <text evidence="12">The sequence shown here is derived from an EMBL/GenBank/DDBJ whole genome shotgun (WGS) entry which is preliminary data.</text>
</comment>
<dbReference type="Pfam" id="PF13967">
    <property type="entry name" value="RSN1_TM"/>
    <property type="match status" value="1"/>
</dbReference>
<organism evidence="12 13">
    <name type="scientific">Coemansia javaensis</name>
    <dbReference type="NCBI Taxonomy" id="2761396"/>
    <lineage>
        <taxon>Eukaryota</taxon>
        <taxon>Fungi</taxon>
        <taxon>Fungi incertae sedis</taxon>
        <taxon>Zoopagomycota</taxon>
        <taxon>Kickxellomycotina</taxon>
        <taxon>Kickxellomycetes</taxon>
        <taxon>Kickxellales</taxon>
        <taxon>Kickxellaceae</taxon>
        <taxon>Coemansia</taxon>
    </lineage>
</organism>
<keyword evidence="3" id="KW-0813">Transport</keyword>
<feature type="transmembrane region" description="Helical" evidence="8">
    <location>
        <begin position="579"/>
        <end position="600"/>
    </location>
</feature>
<evidence type="ECO:0000259" key="11">
    <source>
        <dbReference type="Pfam" id="PF14703"/>
    </source>
</evidence>
<comment type="similarity">
    <text evidence="2">Belongs to the CSC1 (TC 1.A.17) family.</text>
</comment>
<comment type="subcellular location">
    <subcellularLocation>
        <location evidence="1">Membrane</location>
        <topology evidence="1">Multi-pass membrane protein</topology>
    </subcellularLocation>
</comment>
<dbReference type="EMBL" id="JANBUL010000341">
    <property type="protein sequence ID" value="KAJ2776691.1"/>
    <property type="molecule type" value="Genomic_DNA"/>
</dbReference>
<feature type="compositionally biased region" description="Basic and acidic residues" evidence="7">
    <location>
        <begin position="1116"/>
        <end position="1125"/>
    </location>
</feature>